<accession>A0AAD9NS54</accession>
<sequence length="122" mass="13764">MFLLLCNERGGPPRCFSKPPRSKYAKIATYAVVVVHVPGFTVPHYVFGGRSAHPTTSPIILLRGNTDLIIVKPKCQDAFFGTSVQQPKWVCFTITIWCRTLNNTYVNNKKQQNECNKHTIVV</sequence>
<name>A0AAD9NS54_RIDPI</name>
<reference evidence="1" key="1">
    <citation type="journal article" date="2023" name="Mol. Biol. Evol.">
        <title>Third-Generation Sequencing Reveals the Adaptive Role of the Epigenome in Three Deep-Sea Polychaetes.</title>
        <authorList>
            <person name="Perez M."/>
            <person name="Aroh O."/>
            <person name="Sun Y."/>
            <person name="Lan Y."/>
            <person name="Juniper S.K."/>
            <person name="Young C.R."/>
            <person name="Angers B."/>
            <person name="Qian P.Y."/>
        </authorList>
    </citation>
    <scope>NUCLEOTIDE SEQUENCE</scope>
    <source>
        <strain evidence="1">R07B-5</strain>
    </source>
</reference>
<evidence type="ECO:0000313" key="1">
    <source>
        <dbReference type="EMBL" id="KAK2180415.1"/>
    </source>
</evidence>
<comment type="caution">
    <text evidence="1">The sequence shown here is derived from an EMBL/GenBank/DDBJ whole genome shotgun (WGS) entry which is preliminary data.</text>
</comment>
<keyword evidence="2" id="KW-1185">Reference proteome</keyword>
<organism evidence="1 2">
    <name type="scientific">Ridgeia piscesae</name>
    <name type="common">Tubeworm</name>
    <dbReference type="NCBI Taxonomy" id="27915"/>
    <lineage>
        <taxon>Eukaryota</taxon>
        <taxon>Metazoa</taxon>
        <taxon>Spiralia</taxon>
        <taxon>Lophotrochozoa</taxon>
        <taxon>Annelida</taxon>
        <taxon>Polychaeta</taxon>
        <taxon>Sedentaria</taxon>
        <taxon>Canalipalpata</taxon>
        <taxon>Sabellida</taxon>
        <taxon>Siboglinidae</taxon>
        <taxon>Ridgeia</taxon>
    </lineage>
</organism>
<gene>
    <name evidence="1" type="ORF">NP493_444g02022</name>
</gene>
<evidence type="ECO:0000313" key="2">
    <source>
        <dbReference type="Proteomes" id="UP001209878"/>
    </source>
</evidence>
<dbReference type="AlphaFoldDB" id="A0AAD9NS54"/>
<protein>
    <submittedName>
        <fullName evidence="1">Uncharacterized protein</fullName>
    </submittedName>
</protein>
<proteinExistence type="predicted"/>
<dbReference type="Proteomes" id="UP001209878">
    <property type="component" value="Unassembled WGS sequence"/>
</dbReference>
<dbReference type="EMBL" id="JAODUO010000444">
    <property type="protein sequence ID" value="KAK2180415.1"/>
    <property type="molecule type" value="Genomic_DNA"/>
</dbReference>